<dbReference type="PROSITE" id="PS50096">
    <property type="entry name" value="IQ"/>
    <property type="match status" value="1"/>
</dbReference>
<dbReference type="EMBL" id="JADXDR010000220">
    <property type="protein sequence ID" value="KAI7835860.1"/>
    <property type="molecule type" value="Genomic_DNA"/>
</dbReference>
<keyword evidence="2" id="KW-1185">Reference proteome</keyword>
<sequence>MSRRAFRPDCYRQAAEDLPGYLCAQRLSPPTGSRQAALDRLAASRQAEAAAQLAADRAAAGHRRRRLCHLVFACLRLGVAASHQRARLAAQLRQKWAYCRYAAAFAAWRAAAGRRRTLAHKAAEAEALRRRTLTAHALAALQRHAARWRAKQRSWMQAESFHDFCLLTGALEGWRAAVRRRQARTQLTAAAVLHWAARLARRALALWRGHVQRQQCQQRQAELAAAYCRHSMLSKVLAAWGDTAHNLAALRQAAEHTIRQALFGSPYALAGMCLRSWRELTRGRQRHRDDLELAGRYRRASLLGVAWRGWLLWWAWQKHLQRLHAVLQDLQPRICLALAFRRWQLAIWAAQADDASLCHRAVQLPRAFGAWRGQAQAQAQLRRMGDECWLGLLQKRRRAVLAAWRRWAAGKWAARAQQQAAEAHFVACSAHAALHVWRLAAATKAARRQRQEQAAAHWAQRRLALVFARWLRWACQRRRAPDARPLYLLRRTFGAWRQETARKAGKAARLRLAVRQHYLRQLWAGWAAWRQHCERRGQKQQHLEAMRQYRGAVLLRQYLAAWHGPFLASARSKRAAAQLAERHAACQLLRQAVAAWCGPFMLQARQQQALQLRADKFRAAILLRSALVGWGLWCMQREEKRQQLERQQLETARLLLRPGHLRRLLLAWRSVCASKARLRWQVS</sequence>
<dbReference type="PANTHER" id="PTHR22028">
    <property type="entry name" value="SFI1 SPINDLE BODY DOMAIN-CONTAINING PROTEIN-RELATED"/>
    <property type="match status" value="1"/>
</dbReference>
<evidence type="ECO:0000313" key="2">
    <source>
        <dbReference type="Proteomes" id="UP001205105"/>
    </source>
</evidence>
<evidence type="ECO:0008006" key="3">
    <source>
        <dbReference type="Google" id="ProtNLM"/>
    </source>
</evidence>
<dbReference type="Proteomes" id="UP001205105">
    <property type="component" value="Unassembled WGS sequence"/>
</dbReference>
<proteinExistence type="predicted"/>
<dbReference type="AlphaFoldDB" id="A0AAD5DI44"/>
<dbReference type="PANTHER" id="PTHR22028:SF9">
    <property type="entry name" value="SFI1 SPINDLE BODY DOMAIN-CONTAINING PROTEIN"/>
    <property type="match status" value="1"/>
</dbReference>
<gene>
    <name evidence="1" type="ORF">COHA_010257</name>
</gene>
<comment type="caution">
    <text evidence="1">The sequence shown here is derived from an EMBL/GenBank/DDBJ whole genome shotgun (WGS) entry which is preliminary data.</text>
</comment>
<dbReference type="InterPro" id="IPR052270">
    <property type="entry name" value="CACF_protein"/>
</dbReference>
<protein>
    <recommendedName>
        <fullName evidence="3">Sfi1 spindle body domain-containing protein</fullName>
    </recommendedName>
</protein>
<accession>A0AAD5DI44</accession>
<name>A0AAD5DI44_9CHLO</name>
<reference evidence="1" key="1">
    <citation type="submission" date="2020-11" db="EMBL/GenBank/DDBJ databases">
        <title>Chlorella ohadii genome sequencing and assembly.</title>
        <authorList>
            <person name="Murik O."/>
            <person name="Treves H."/>
            <person name="Kedem I."/>
            <person name="Shotland Y."/>
            <person name="Kaplan A."/>
        </authorList>
    </citation>
    <scope>NUCLEOTIDE SEQUENCE</scope>
    <source>
        <strain evidence="1">1</strain>
    </source>
</reference>
<organism evidence="1 2">
    <name type="scientific">Chlorella ohadii</name>
    <dbReference type="NCBI Taxonomy" id="2649997"/>
    <lineage>
        <taxon>Eukaryota</taxon>
        <taxon>Viridiplantae</taxon>
        <taxon>Chlorophyta</taxon>
        <taxon>core chlorophytes</taxon>
        <taxon>Trebouxiophyceae</taxon>
        <taxon>Chlorellales</taxon>
        <taxon>Chlorellaceae</taxon>
        <taxon>Chlorella clade</taxon>
        <taxon>Chlorella</taxon>
    </lineage>
</organism>
<evidence type="ECO:0000313" key="1">
    <source>
        <dbReference type="EMBL" id="KAI7835860.1"/>
    </source>
</evidence>
<dbReference type="GO" id="GO:0019902">
    <property type="term" value="F:phosphatase binding"/>
    <property type="evidence" value="ECO:0007669"/>
    <property type="project" value="TreeGrafter"/>
</dbReference>